<dbReference type="PROSITE" id="PS51063">
    <property type="entry name" value="HTH_CRP_2"/>
    <property type="match status" value="1"/>
</dbReference>
<evidence type="ECO:0000313" key="6">
    <source>
        <dbReference type="Proteomes" id="UP001205906"/>
    </source>
</evidence>
<evidence type="ECO:0000256" key="1">
    <source>
        <dbReference type="ARBA" id="ARBA00023015"/>
    </source>
</evidence>
<proteinExistence type="predicted"/>
<dbReference type="Proteomes" id="UP001205906">
    <property type="component" value="Unassembled WGS sequence"/>
</dbReference>
<dbReference type="InterPro" id="IPR036388">
    <property type="entry name" value="WH-like_DNA-bd_sf"/>
</dbReference>
<dbReference type="Pfam" id="PF00027">
    <property type="entry name" value="cNMP_binding"/>
    <property type="match status" value="1"/>
</dbReference>
<accession>A0ABT1C5F4</accession>
<evidence type="ECO:0000259" key="4">
    <source>
        <dbReference type="PROSITE" id="PS51063"/>
    </source>
</evidence>
<dbReference type="Gene3D" id="2.60.120.10">
    <property type="entry name" value="Jelly Rolls"/>
    <property type="match status" value="1"/>
</dbReference>
<dbReference type="RefSeq" id="WP_252817280.1">
    <property type="nucleotide sequence ID" value="NZ_JAMXQS010000003.1"/>
</dbReference>
<evidence type="ECO:0000256" key="2">
    <source>
        <dbReference type="ARBA" id="ARBA00023125"/>
    </source>
</evidence>
<dbReference type="Pfam" id="PF13545">
    <property type="entry name" value="HTH_Crp_2"/>
    <property type="match status" value="1"/>
</dbReference>
<dbReference type="InterPro" id="IPR036390">
    <property type="entry name" value="WH_DNA-bd_sf"/>
</dbReference>
<dbReference type="InterPro" id="IPR000595">
    <property type="entry name" value="cNMP-bd_dom"/>
</dbReference>
<evidence type="ECO:0000313" key="5">
    <source>
        <dbReference type="EMBL" id="MCO6049445.1"/>
    </source>
</evidence>
<organism evidence="5 6">
    <name type="scientific">Mesorhizobium liriopis</name>
    <dbReference type="NCBI Taxonomy" id="2953882"/>
    <lineage>
        <taxon>Bacteria</taxon>
        <taxon>Pseudomonadati</taxon>
        <taxon>Pseudomonadota</taxon>
        <taxon>Alphaproteobacteria</taxon>
        <taxon>Hyphomicrobiales</taxon>
        <taxon>Phyllobacteriaceae</taxon>
        <taxon>Mesorhizobium</taxon>
    </lineage>
</organism>
<protein>
    <submittedName>
        <fullName evidence="5">Crp/Fnr family transcriptional regulator</fullName>
    </submittedName>
</protein>
<keyword evidence="6" id="KW-1185">Reference proteome</keyword>
<feature type="domain" description="HTH crp-type" evidence="4">
    <location>
        <begin position="150"/>
        <end position="224"/>
    </location>
</feature>
<dbReference type="SUPFAM" id="SSF46785">
    <property type="entry name" value="Winged helix' DNA-binding domain"/>
    <property type="match status" value="1"/>
</dbReference>
<dbReference type="SUPFAM" id="SSF51206">
    <property type="entry name" value="cAMP-binding domain-like"/>
    <property type="match status" value="1"/>
</dbReference>
<keyword evidence="1" id="KW-0805">Transcription regulation</keyword>
<evidence type="ECO:0000256" key="3">
    <source>
        <dbReference type="ARBA" id="ARBA00023163"/>
    </source>
</evidence>
<dbReference type="Gene3D" id="1.10.10.10">
    <property type="entry name" value="Winged helix-like DNA-binding domain superfamily/Winged helix DNA-binding domain"/>
    <property type="match status" value="1"/>
</dbReference>
<name>A0ABT1C5F4_9HYPH</name>
<dbReference type="CDD" id="cd00038">
    <property type="entry name" value="CAP_ED"/>
    <property type="match status" value="1"/>
</dbReference>
<dbReference type="InterPro" id="IPR014710">
    <property type="entry name" value="RmlC-like_jellyroll"/>
</dbReference>
<keyword evidence="2" id="KW-0238">DNA-binding</keyword>
<reference evidence="5 6" key="1">
    <citation type="submission" date="2022-06" db="EMBL/GenBank/DDBJ databases">
        <title>Mesorhizobium sp. strain RP14 Genome sequencing and assembly.</title>
        <authorList>
            <person name="Kim I."/>
        </authorList>
    </citation>
    <scope>NUCLEOTIDE SEQUENCE [LARGE SCALE GENOMIC DNA]</scope>
    <source>
        <strain evidence="6">RP14(2022)</strain>
    </source>
</reference>
<dbReference type="InterPro" id="IPR018490">
    <property type="entry name" value="cNMP-bd_dom_sf"/>
</dbReference>
<comment type="caution">
    <text evidence="5">The sequence shown here is derived from an EMBL/GenBank/DDBJ whole genome shotgun (WGS) entry which is preliminary data.</text>
</comment>
<dbReference type="InterPro" id="IPR012318">
    <property type="entry name" value="HTH_CRP"/>
</dbReference>
<gene>
    <name evidence="5" type="ORF">NGM99_06535</name>
</gene>
<sequence length="247" mass="27709">MIRESILAPFLLSLRARDSVSPEDAARLEALPWRLRDAKADEEFILEGSQTHDSCLVVSGYATRIRHLSDGRRQLTAVHIAGDFVDLHSLHLNRMDHAVTALSSCRLAFVSHSALLDMFEAAPHMALLLWKTTVIDAAIQRAWIVCLGRLSAPKHLAHLLCELCIRLSVIEQTRNGTFDFPVTQQELADMLGLSIVHTNRSLQELRATELVVWNRNRVTIPDFAKLADYAEFDPTYLNLKNIPAGPN</sequence>
<keyword evidence="3" id="KW-0804">Transcription</keyword>
<dbReference type="SMART" id="SM00419">
    <property type="entry name" value="HTH_CRP"/>
    <property type="match status" value="1"/>
</dbReference>
<dbReference type="EMBL" id="JAMXQS010000003">
    <property type="protein sequence ID" value="MCO6049445.1"/>
    <property type="molecule type" value="Genomic_DNA"/>
</dbReference>